<dbReference type="Pfam" id="PF02743">
    <property type="entry name" value="dCache_1"/>
    <property type="match status" value="1"/>
</dbReference>
<feature type="coiled-coil region" evidence="19">
    <location>
        <begin position="342"/>
        <end position="380"/>
    </location>
</feature>
<dbReference type="Pfam" id="PF02518">
    <property type="entry name" value="HATPase_c"/>
    <property type="match status" value="1"/>
</dbReference>
<keyword evidence="14" id="KW-0843">Virulence</keyword>
<evidence type="ECO:0000256" key="10">
    <source>
        <dbReference type="ARBA" id="ARBA00022777"/>
    </source>
</evidence>
<dbReference type="GO" id="GO:0005886">
    <property type="term" value="C:plasma membrane"/>
    <property type="evidence" value="ECO:0007669"/>
    <property type="project" value="UniProtKB-SubCell"/>
</dbReference>
<dbReference type="Gene3D" id="3.30.450.20">
    <property type="entry name" value="PAS domain"/>
    <property type="match status" value="1"/>
</dbReference>
<evidence type="ECO:0000256" key="13">
    <source>
        <dbReference type="ARBA" id="ARBA00023012"/>
    </source>
</evidence>
<dbReference type="InterPro" id="IPR001789">
    <property type="entry name" value="Sig_transdc_resp-reg_receiver"/>
</dbReference>
<keyword evidence="19" id="KW-0175">Coiled coil</keyword>
<evidence type="ECO:0000256" key="3">
    <source>
        <dbReference type="ARBA" id="ARBA00012438"/>
    </source>
</evidence>
<evidence type="ECO:0000256" key="4">
    <source>
        <dbReference type="ARBA" id="ARBA00022475"/>
    </source>
</evidence>
<dbReference type="PROSITE" id="PS50110">
    <property type="entry name" value="RESPONSE_REGULATORY"/>
    <property type="match status" value="2"/>
</dbReference>
<evidence type="ECO:0000256" key="14">
    <source>
        <dbReference type="ARBA" id="ARBA00023026"/>
    </source>
</evidence>
<evidence type="ECO:0000256" key="11">
    <source>
        <dbReference type="ARBA" id="ARBA00022840"/>
    </source>
</evidence>
<keyword evidence="8" id="KW-0732">Signal</keyword>
<dbReference type="OrthoDB" id="8867144at2"/>
<reference evidence="23 24" key="1">
    <citation type="submission" date="2019-03" db="EMBL/GenBank/DDBJ databases">
        <title>Draft Genome Sequence of Duganella callidus sp. nov., a Novel Duganella Species Isolated from Cultivated Soil.</title>
        <authorList>
            <person name="Raths R."/>
            <person name="Peta V."/>
            <person name="Bucking H."/>
        </authorList>
    </citation>
    <scope>NUCLEOTIDE SEQUENCE [LARGE SCALE GENOMIC DNA]</scope>
    <source>
        <strain evidence="23 24">DN04</strain>
    </source>
</reference>
<dbReference type="InterPro" id="IPR003594">
    <property type="entry name" value="HATPase_dom"/>
</dbReference>
<comment type="caution">
    <text evidence="23">The sequence shown here is derived from an EMBL/GenBank/DDBJ whole genome shotgun (WGS) entry which is preliminary data.</text>
</comment>
<feature type="transmembrane region" description="Helical" evidence="20">
    <location>
        <begin position="13"/>
        <end position="36"/>
    </location>
</feature>
<keyword evidence="13" id="KW-0902">Two-component regulatory system</keyword>
<dbReference type="Pfam" id="PF00512">
    <property type="entry name" value="HisKA"/>
    <property type="match status" value="1"/>
</dbReference>
<evidence type="ECO:0000313" key="24">
    <source>
        <dbReference type="Proteomes" id="UP000297729"/>
    </source>
</evidence>
<dbReference type="Proteomes" id="UP000297729">
    <property type="component" value="Unassembled WGS sequence"/>
</dbReference>
<evidence type="ECO:0000256" key="2">
    <source>
        <dbReference type="ARBA" id="ARBA00004651"/>
    </source>
</evidence>
<feature type="domain" description="Response regulatory" evidence="22">
    <location>
        <begin position="751"/>
        <end position="867"/>
    </location>
</feature>
<keyword evidence="7 20" id="KW-0812">Transmembrane</keyword>
<dbReference type="SMART" id="SM00388">
    <property type="entry name" value="HisKA"/>
    <property type="match status" value="1"/>
</dbReference>
<evidence type="ECO:0000256" key="18">
    <source>
        <dbReference type="PROSITE-ProRule" id="PRU00169"/>
    </source>
</evidence>
<evidence type="ECO:0000256" key="9">
    <source>
        <dbReference type="ARBA" id="ARBA00022741"/>
    </source>
</evidence>
<evidence type="ECO:0000256" key="7">
    <source>
        <dbReference type="ARBA" id="ARBA00022692"/>
    </source>
</evidence>
<feature type="domain" description="Response regulatory" evidence="22">
    <location>
        <begin position="619"/>
        <end position="731"/>
    </location>
</feature>
<dbReference type="CDD" id="cd00156">
    <property type="entry name" value="REC"/>
    <property type="match status" value="1"/>
</dbReference>
<dbReference type="InterPro" id="IPR036890">
    <property type="entry name" value="HATPase_C_sf"/>
</dbReference>
<keyword evidence="11" id="KW-0067">ATP-binding</keyword>
<comment type="catalytic activity">
    <reaction evidence="1">
        <text>ATP + protein L-histidine = ADP + protein N-phospho-L-histidine.</text>
        <dbReference type="EC" id="2.7.13.3"/>
    </reaction>
</comment>
<keyword evidence="24" id="KW-1185">Reference proteome</keyword>
<dbReference type="FunFam" id="3.30.565.10:FF:000010">
    <property type="entry name" value="Sensor histidine kinase RcsC"/>
    <property type="match status" value="1"/>
</dbReference>
<dbReference type="CDD" id="cd00082">
    <property type="entry name" value="HisKA"/>
    <property type="match status" value="1"/>
</dbReference>
<feature type="transmembrane region" description="Helical" evidence="20">
    <location>
        <begin position="281"/>
        <end position="301"/>
    </location>
</feature>
<sequence>MARGGLPSVKVRIYSLVWACALPAIVGFALLTAHFIQRERAQIQQDSLITARALIRAVDRDLNTGITVALALANSPSLDKGDLAAFHSEASKALRPEFPGFNFVLSDRDAVQLLNTVRPYGGVMPDPASAARIRQVFDSGRPVISDVFIGGALKRPLVAIHAPVLRDGQVIYCLSVAFVPERLGQVLREQSLPPDRVVGIFDRQGVIVSRSLHAQEYAGKQGSPTLLAQTRGRQEAITETVTLEGEPVYTMYSRSPTSGWMVAIGVPSSVVWSETLASVRWIGLAVFLLLLAGSGVAWYLARQIGRSVHGLSSAALSLGEGGWQQAPVAPSFREADEAIKTLQSVGAELEHHRHRLESLIEERTAQLQSAMQEAQQANAAKDIFVANMSHELRTPMNAVLGMAHLLGTSGLTPEQNRYLDMLRAAGQSLLGILNDILDFSKMQAGKVELYPTRFRLDEVMHALAAIMSVSAGEKELELAIGVEPDVPRVLVGDALRLQQVLVNLAGNAIKFTERGEVAVSVQRVSRSPLALRFCVRDSGIGMSEDQMARLFSPFTQGDLSFTRRFGGTGLGLTISRGLIELMGGSIEVHSEPGRGSEFRFTLTFEAAEDGAPPHAGKLHLLLADDNHTSRTFIAKTVAAWGWTCDCAASGTEALARLRTGVRYDAVLLDSPMPDMDAMQAIGDMAQVPVVCMVNAYARGKMMKEMAGAHATAFLSKPVTASSLFDAVQTAMAPAGRDDVRRSAAPMLDGARILLVEDNPINQNVAKGLLEHAGAVVAVAEHGQAALDRLRAGDRYDLVLMDVQMPVMDGFTATRLIRAELGLQLPVIAMTAGVMESEREQCMAAGMDDFIAKPIDVEQMFAILSRHLR</sequence>
<dbReference type="Gene3D" id="1.10.287.130">
    <property type="match status" value="1"/>
</dbReference>
<dbReference type="CDD" id="cd18773">
    <property type="entry name" value="PDC1_HK_sensor"/>
    <property type="match status" value="1"/>
</dbReference>
<feature type="modified residue" description="4-aspartylphosphate" evidence="18">
    <location>
        <position position="801"/>
    </location>
</feature>
<dbReference type="InterPro" id="IPR005467">
    <property type="entry name" value="His_kinase_dom"/>
</dbReference>
<dbReference type="FunFam" id="1.10.287.130:FF:000004">
    <property type="entry name" value="Ethylene receptor 1"/>
    <property type="match status" value="1"/>
</dbReference>
<evidence type="ECO:0000256" key="5">
    <source>
        <dbReference type="ARBA" id="ARBA00022553"/>
    </source>
</evidence>
<comment type="subcellular location">
    <subcellularLocation>
        <location evidence="2">Cell membrane</location>
        <topology evidence="2">Multi-pass membrane protein</topology>
    </subcellularLocation>
</comment>
<evidence type="ECO:0000256" key="12">
    <source>
        <dbReference type="ARBA" id="ARBA00022989"/>
    </source>
</evidence>
<dbReference type="RefSeq" id="WP_135202610.1">
    <property type="nucleotide sequence ID" value="NZ_SPVG01000169.1"/>
</dbReference>
<dbReference type="EC" id="2.7.13.3" evidence="3"/>
<gene>
    <name evidence="23" type="ORF">E4L98_16315</name>
</gene>
<dbReference type="InterPro" id="IPR011006">
    <property type="entry name" value="CheY-like_superfamily"/>
</dbReference>
<comment type="function">
    <text evidence="16">Member of the two-component regulatory system BvgS/BvgA. Phosphorylates BvgA via a four-step phosphorelay in response to environmental signals.</text>
</comment>
<dbReference type="CDD" id="cd17546">
    <property type="entry name" value="REC_hyHK_CKI1_RcsC-like"/>
    <property type="match status" value="1"/>
</dbReference>
<accession>A0A4Y9SES6</accession>
<evidence type="ECO:0000256" key="16">
    <source>
        <dbReference type="ARBA" id="ARBA00058004"/>
    </source>
</evidence>
<keyword evidence="6" id="KW-0808">Transferase</keyword>
<evidence type="ECO:0000313" key="23">
    <source>
        <dbReference type="EMBL" id="TFW19365.1"/>
    </source>
</evidence>
<keyword evidence="4" id="KW-1003">Cell membrane</keyword>
<dbReference type="PRINTS" id="PR00344">
    <property type="entry name" value="BCTRLSENSOR"/>
</dbReference>
<dbReference type="PROSITE" id="PS50109">
    <property type="entry name" value="HIS_KIN"/>
    <property type="match status" value="1"/>
</dbReference>
<keyword evidence="5 18" id="KW-0597">Phosphoprotein</keyword>
<proteinExistence type="predicted"/>
<dbReference type="EMBL" id="SPVG01000169">
    <property type="protein sequence ID" value="TFW19365.1"/>
    <property type="molecule type" value="Genomic_DNA"/>
</dbReference>
<keyword evidence="12 20" id="KW-1133">Transmembrane helix</keyword>
<evidence type="ECO:0000256" key="20">
    <source>
        <dbReference type="SAM" id="Phobius"/>
    </source>
</evidence>
<dbReference type="InterPro" id="IPR033479">
    <property type="entry name" value="dCache_1"/>
</dbReference>
<dbReference type="Gene3D" id="3.30.565.10">
    <property type="entry name" value="Histidine kinase-like ATPase, C-terminal domain"/>
    <property type="match status" value="1"/>
</dbReference>
<keyword evidence="10 23" id="KW-0418">Kinase</keyword>
<evidence type="ECO:0000256" key="19">
    <source>
        <dbReference type="SAM" id="Coils"/>
    </source>
</evidence>
<protein>
    <recommendedName>
        <fullName evidence="17">Virulence sensor protein BvgS</fullName>
        <ecNumber evidence="3">2.7.13.3</ecNumber>
    </recommendedName>
</protein>
<dbReference type="SMART" id="SM00387">
    <property type="entry name" value="HATPase_c"/>
    <property type="match status" value="1"/>
</dbReference>
<dbReference type="Pfam" id="PF00072">
    <property type="entry name" value="Response_reg"/>
    <property type="match status" value="2"/>
</dbReference>
<dbReference type="SMART" id="SM00448">
    <property type="entry name" value="REC"/>
    <property type="match status" value="2"/>
</dbReference>
<evidence type="ECO:0000256" key="6">
    <source>
        <dbReference type="ARBA" id="ARBA00022679"/>
    </source>
</evidence>
<dbReference type="InterPro" id="IPR036097">
    <property type="entry name" value="HisK_dim/P_sf"/>
</dbReference>
<name>A0A4Y9SES6_9BURK</name>
<dbReference type="SUPFAM" id="SSF55874">
    <property type="entry name" value="ATPase domain of HSP90 chaperone/DNA topoisomerase II/histidine kinase"/>
    <property type="match status" value="1"/>
</dbReference>
<feature type="modified residue" description="4-aspartylphosphate" evidence="18">
    <location>
        <position position="669"/>
    </location>
</feature>
<dbReference type="InterPro" id="IPR003661">
    <property type="entry name" value="HisK_dim/P_dom"/>
</dbReference>
<organism evidence="23 24">
    <name type="scientific">Duganella callida</name>
    <dbReference type="NCBI Taxonomy" id="2561932"/>
    <lineage>
        <taxon>Bacteria</taxon>
        <taxon>Pseudomonadati</taxon>
        <taxon>Pseudomonadota</taxon>
        <taxon>Betaproteobacteria</taxon>
        <taxon>Burkholderiales</taxon>
        <taxon>Oxalobacteraceae</taxon>
        <taxon>Telluria group</taxon>
        <taxon>Duganella</taxon>
    </lineage>
</organism>
<evidence type="ECO:0000256" key="1">
    <source>
        <dbReference type="ARBA" id="ARBA00000085"/>
    </source>
</evidence>
<evidence type="ECO:0000259" key="21">
    <source>
        <dbReference type="PROSITE" id="PS50109"/>
    </source>
</evidence>
<keyword evidence="9" id="KW-0547">Nucleotide-binding</keyword>
<dbReference type="PANTHER" id="PTHR45339:SF5">
    <property type="entry name" value="HISTIDINE KINASE"/>
    <property type="match status" value="1"/>
</dbReference>
<dbReference type="CDD" id="cd18774">
    <property type="entry name" value="PDC2_HK_sensor"/>
    <property type="match status" value="1"/>
</dbReference>
<dbReference type="AlphaFoldDB" id="A0A4Y9SES6"/>
<dbReference type="SUPFAM" id="SSF47384">
    <property type="entry name" value="Homodimeric domain of signal transducing histidine kinase"/>
    <property type="match status" value="1"/>
</dbReference>
<feature type="domain" description="Histidine kinase" evidence="21">
    <location>
        <begin position="387"/>
        <end position="606"/>
    </location>
</feature>
<dbReference type="CDD" id="cd16922">
    <property type="entry name" value="HATPase_EvgS-ArcB-TorS-like"/>
    <property type="match status" value="1"/>
</dbReference>
<dbReference type="InterPro" id="IPR004358">
    <property type="entry name" value="Sig_transdc_His_kin-like_C"/>
</dbReference>
<evidence type="ECO:0000259" key="22">
    <source>
        <dbReference type="PROSITE" id="PS50110"/>
    </source>
</evidence>
<dbReference type="Gene3D" id="3.40.50.2300">
    <property type="match status" value="2"/>
</dbReference>
<evidence type="ECO:0000256" key="17">
    <source>
        <dbReference type="ARBA" id="ARBA00070152"/>
    </source>
</evidence>
<dbReference type="GO" id="GO:0000155">
    <property type="term" value="F:phosphorelay sensor kinase activity"/>
    <property type="evidence" value="ECO:0007669"/>
    <property type="project" value="InterPro"/>
</dbReference>
<keyword evidence="15 20" id="KW-0472">Membrane</keyword>
<dbReference type="GO" id="GO:0005524">
    <property type="term" value="F:ATP binding"/>
    <property type="evidence" value="ECO:0007669"/>
    <property type="project" value="UniProtKB-KW"/>
</dbReference>
<dbReference type="SUPFAM" id="SSF52172">
    <property type="entry name" value="CheY-like"/>
    <property type="match status" value="2"/>
</dbReference>
<evidence type="ECO:0000256" key="15">
    <source>
        <dbReference type="ARBA" id="ARBA00023136"/>
    </source>
</evidence>
<evidence type="ECO:0000256" key="8">
    <source>
        <dbReference type="ARBA" id="ARBA00022729"/>
    </source>
</evidence>
<dbReference type="PANTHER" id="PTHR45339">
    <property type="entry name" value="HYBRID SIGNAL TRANSDUCTION HISTIDINE KINASE J"/>
    <property type="match status" value="1"/>
</dbReference>